<dbReference type="KEGG" id="puo:RZN69_12015"/>
<evidence type="ECO:0000313" key="3">
    <source>
        <dbReference type="EMBL" id="WOO39341.1"/>
    </source>
</evidence>
<protein>
    <submittedName>
        <fullName evidence="3">Uncharacterized protein</fullName>
    </submittedName>
</protein>
<keyword evidence="1" id="KW-0472">Membrane</keyword>
<dbReference type="AlphaFoldDB" id="A0AAQ3L5F8"/>
<keyword evidence="4" id="KW-1185">Reference proteome</keyword>
<feature type="transmembrane region" description="Helical" evidence="1">
    <location>
        <begin position="28"/>
        <end position="48"/>
    </location>
</feature>
<keyword evidence="1" id="KW-1133">Transmembrane helix</keyword>
<accession>A0AAQ3L5F8</accession>
<proteinExistence type="predicted"/>
<sequence length="67" mass="6982">MKAIGITVISLFTATSFAFAGETAGGTLIELSGVGGFVLLTSILMLLGKRNPDGRAARFLSKFFGKN</sequence>
<gene>
    <name evidence="3" type="ORF">RZN69_12015</name>
</gene>
<keyword evidence="1" id="KW-0812">Transmembrane</keyword>
<evidence type="ECO:0000256" key="2">
    <source>
        <dbReference type="SAM" id="SignalP"/>
    </source>
</evidence>
<keyword evidence="2" id="KW-0732">Signal</keyword>
<evidence type="ECO:0000256" key="1">
    <source>
        <dbReference type="SAM" id="Phobius"/>
    </source>
</evidence>
<evidence type="ECO:0000313" key="4">
    <source>
        <dbReference type="Proteomes" id="UP001304300"/>
    </source>
</evidence>
<dbReference type="RefSeq" id="WP_317831200.1">
    <property type="nucleotide sequence ID" value="NZ_CP136920.1"/>
</dbReference>
<feature type="signal peptide" evidence="2">
    <location>
        <begin position="1"/>
        <end position="20"/>
    </location>
</feature>
<feature type="chain" id="PRO_5042828362" evidence="2">
    <location>
        <begin position="21"/>
        <end position="67"/>
    </location>
</feature>
<dbReference type="Proteomes" id="UP001304300">
    <property type="component" value="Chromosome"/>
</dbReference>
<reference evidence="3 4" key="1">
    <citation type="submission" date="2023-10" db="EMBL/GenBank/DDBJ databases">
        <title>Rubellicoccus peritrichatus gen. nov., sp. nov., isolated from an algae of coral reef tank.</title>
        <authorList>
            <person name="Luo J."/>
        </authorList>
    </citation>
    <scope>NUCLEOTIDE SEQUENCE [LARGE SCALE GENOMIC DNA]</scope>
    <source>
        <strain evidence="3 4">CR14</strain>
    </source>
</reference>
<name>A0AAQ3L5F8_9BACT</name>
<organism evidence="3 4">
    <name type="scientific">Rubellicoccus peritrichatus</name>
    <dbReference type="NCBI Taxonomy" id="3080537"/>
    <lineage>
        <taxon>Bacteria</taxon>
        <taxon>Pseudomonadati</taxon>
        <taxon>Verrucomicrobiota</taxon>
        <taxon>Opitutia</taxon>
        <taxon>Puniceicoccales</taxon>
        <taxon>Cerasicoccaceae</taxon>
        <taxon>Rubellicoccus</taxon>
    </lineage>
</organism>
<dbReference type="EMBL" id="CP136920">
    <property type="protein sequence ID" value="WOO39341.1"/>
    <property type="molecule type" value="Genomic_DNA"/>
</dbReference>